<dbReference type="eggNOG" id="COG3002">
    <property type="taxonomic scope" value="Bacteria"/>
</dbReference>
<dbReference type="EMBL" id="AAOF01000001">
    <property type="protein sequence ID" value="EAR23279.1"/>
    <property type="molecule type" value="Genomic_DNA"/>
</dbReference>
<dbReference type="OrthoDB" id="9805101at2"/>
<evidence type="ECO:0000256" key="2">
    <source>
        <dbReference type="ARBA" id="ARBA00022475"/>
    </source>
</evidence>
<dbReference type="GO" id="GO:0005886">
    <property type="term" value="C:plasma membrane"/>
    <property type="evidence" value="ECO:0007669"/>
    <property type="project" value="UniProtKB-SubCell"/>
</dbReference>
<dbReference type="HOGENOM" id="CLU_009885_1_0_6"/>
<comment type="similarity">
    <text evidence="6">Belongs to the inorganic carbon transporter (TC 9.A.2) DabA family.</text>
</comment>
<protein>
    <recommendedName>
        <fullName evidence="6">Probable inorganic carbon transporter subunit DabA</fullName>
    </recommendedName>
</protein>
<evidence type="ECO:0000256" key="3">
    <source>
        <dbReference type="ARBA" id="ARBA00022723"/>
    </source>
</evidence>
<feature type="binding site" evidence="6">
    <location>
        <position position="345"/>
    </location>
    <ligand>
        <name>Zn(2+)</name>
        <dbReference type="ChEBI" id="CHEBI:29105"/>
    </ligand>
</feature>
<comment type="caution">
    <text evidence="7">The sequence shown here is derived from an EMBL/GenBank/DDBJ whole genome shotgun (WGS) entry which is preliminary data.</text>
</comment>
<keyword evidence="8" id="KW-1185">Reference proteome</keyword>
<evidence type="ECO:0000313" key="7">
    <source>
        <dbReference type="EMBL" id="EAR23279.1"/>
    </source>
</evidence>
<dbReference type="AlphaFoldDB" id="A4BLU1"/>
<keyword evidence="1 6" id="KW-0813">Transport</keyword>
<name>A4BLU1_9GAMM</name>
<dbReference type="HAMAP" id="MF_01871">
    <property type="entry name" value="DabA"/>
    <property type="match status" value="1"/>
</dbReference>
<dbReference type="RefSeq" id="WP_005004384.1">
    <property type="nucleotide sequence ID" value="NZ_CH672427.1"/>
</dbReference>
<gene>
    <name evidence="6" type="primary">dabA</name>
    <name evidence="7" type="ORF">NB231_15703</name>
</gene>
<evidence type="ECO:0000256" key="5">
    <source>
        <dbReference type="ARBA" id="ARBA00023136"/>
    </source>
</evidence>
<comment type="subunit">
    <text evidence="6">Forms a complex with DabB.</text>
</comment>
<accession>A4BLU1</accession>
<dbReference type="STRING" id="314278.NB231_15703"/>
<keyword evidence="5 6" id="KW-0472">Membrane</keyword>
<organism evidence="7 8">
    <name type="scientific">Nitrococcus mobilis Nb-231</name>
    <dbReference type="NCBI Taxonomy" id="314278"/>
    <lineage>
        <taxon>Bacteria</taxon>
        <taxon>Pseudomonadati</taxon>
        <taxon>Pseudomonadota</taxon>
        <taxon>Gammaproteobacteria</taxon>
        <taxon>Chromatiales</taxon>
        <taxon>Ectothiorhodospiraceae</taxon>
        <taxon>Nitrococcus</taxon>
    </lineage>
</organism>
<keyword evidence="4 6" id="KW-0862">Zinc</keyword>
<feature type="binding site" evidence="6">
    <location>
        <position position="513"/>
    </location>
    <ligand>
        <name>Zn(2+)</name>
        <dbReference type="ChEBI" id="CHEBI:29105"/>
    </ligand>
</feature>
<comment type="function">
    <text evidence="6">Part of an energy-coupled inorganic carbon pump.</text>
</comment>
<feature type="binding site" evidence="6">
    <location>
        <position position="347"/>
    </location>
    <ligand>
        <name>Zn(2+)</name>
        <dbReference type="ChEBI" id="CHEBI:29105"/>
    </ligand>
</feature>
<proteinExistence type="inferred from homology"/>
<evidence type="ECO:0000313" key="8">
    <source>
        <dbReference type="Proteomes" id="UP000003374"/>
    </source>
</evidence>
<keyword evidence="2 6" id="KW-1003">Cell membrane</keyword>
<dbReference type="GO" id="GO:0008270">
    <property type="term" value="F:zinc ion binding"/>
    <property type="evidence" value="ECO:0007669"/>
    <property type="project" value="UniProtKB-UniRule"/>
</dbReference>
<evidence type="ECO:0000256" key="4">
    <source>
        <dbReference type="ARBA" id="ARBA00022833"/>
    </source>
</evidence>
<evidence type="ECO:0000256" key="6">
    <source>
        <dbReference type="HAMAP-Rule" id="MF_01871"/>
    </source>
</evidence>
<reference evidence="7 8" key="1">
    <citation type="submission" date="2006-02" db="EMBL/GenBank/DDBJ databases">
        <authorList>
            <person name="Waterbury J."/>
            <person name="Ferriera S."/>
            <person name="Johnson J."/>
            <person name="Kravitz S."/>
            <person name="Halpern A."/>
            <person name="Remington K."/>
            <person name="Beeson K."/>
            <person name="Tran B."/>
            <person name="Rogers Y.-H."/>
            <person name="Friedman R."/>
            <person name="Venter J.C."/>
        </authorList>
    </citation>
    <scope>NUCLEOTIDE SEQUENCE [LARGE SCALE GENOMIC DNA]</scope>
    <source>
        <strain evidence="7 8">Nb-231</strain>
    </source>
</reference>
<dbReference type="PANTHER" id="PTHR38344:SF1">
    <property type="entry name" value="INORGANIC CARBON TRANSPORTER SUBUNIT DABA-RELATED"/>
    <property type="match status" value="1"/>
</dbReference>
<keyword evidence="3 6" id="KW-0479">Metal-binding</keyword>
<evidence type="ECO:0000256" key="1">
    <source>
        <dbReference type="ARBA" id="ARBA00022448"/>
    </source>
</evidence>
<feature type="binding site" evidence="6">
    <location>
        <position position="528"/>
    </location>
    <ligand>
        <name>Zn(2+)</name>
        <dbReference type="ChEBI" id="CHEBI:29105"/>
    </ligand>
</feature>
<dbReference type="Proteomes" id="UP000003374">
    <property type="component" value="Unassembled WGS sequence"/>
</dbReference>
<comment type="cofactor">
    <cofactor evidence="6">
        <name>Zn(2+)</name>
        <dbReference type="ChEBI" id="CHEBI:29105"/>
    </cofactor>
</comment>
<dbReference type="InterPro" id="IPR018752">
    <property type="entry name" value="DabA"/>
</dbReference>
<dbReference type="PANTHER" id="PTHR38344">
    <property type="entry name" value="UPF0753 PROTEIN AQ_863"/>
    <property type="match status" value="1"/>
</dbReference>
<dbReference type="Pfam" id="PF10070">
    <property type="entry name" value="DabA"/>
    <property type="match status" value="1"/>
</dbReference>
<comment type="subcellular location">
    <subcellularLocation>
        <location evidence="6">Cell membrane</location>
        <topology evidence="6">Peripheral membrane protein</topology>
    </subcellularLocation>
</comment>
<sequence length="818" mass="92564">MKAALQPSAAVLLDDQKQAVQQACQRIAPAWPLDQMIAVNPWWELRDRSLAETSALLAALARAHCLMPKDYFAELWSHQIQRHHLQQAARLLGETASVDDLLTHLRVPERQSHWHNVSDWLDSHRDRQHRMAWRDEITYQISQFCVGFFQPGGPFNADANAEQGLYRDWLEVTRQDRGLEILMAEPKLRSQFAALPDEHEELLAQAFDELAGDQVYLADYLHALLLDINGWASWVAYRRWQARLDGQTEYGLMVELLAVRLGWELALWRHCAAMHTAEARHLRSEWQQQWTRLPQIIDSHRQAQRLTWVWQRAAELSYQEELHTQLRQPPPYVAPTPPVLQAAFCIDVRSEPMRRALEAQHPAIETLGFAGFFGLPLEYQPVGSALQRPQLPGLLKPTIQIAEGDDPGAAVGEHRQKHLNRLARWQELNDAPPATFSLIEATGLRYAFKLLKDSFIPGAHRHPVNDLPQSGSWLLSRDGAPLTLAEKTELAAGILGAMGLTKNFAPLVLLVGHGSQSRNNPHAAGLDCGACGGQTGEINVRVLAQLLNEPTLRESMSKQGIIIPEQTRFVAALHNTTTDDIDCFDAKVSEQLSGWLKAAGQRVRQERAAKLDLHTNKQANLTQSIRRRAGDWSQVRPEWGLANNACFIVAPRLRTRHLDFAGRSFLHDYEWRQDQDFKVLELIMTAPMVVTHWINMQYNASVSDNLKYGSGNKVLHNVVGGNLGVFEGNGGDLRIGLPLQCLHNGRQWMHQPLRLSVYLAAPREAIADIVERHEAVAQLINHDWLYVFQWDIEAKKIAKYYKSKWHDAGVSISTASTR</sequence>